<comment type="catalytic activity">
    <reaction evidence="1">
        <text>ATP + protein L-histidine = ADP + protein N-phospho-L-histidine.</text>
        <dbReference type="EC" id="2.7.13.3"/>
    </reaction>
</comment>
<dbReference type="Gene3D" id="3.30.565.10">
    <property type="entry name" value="Histidine kinase-like ATPase, C-terminal domain"/>
    <property type="match status" value="1"/>
</dbReference>
<dbReference type="Proteomes" id="UP001168883">
    <property type="component" value="Unassembled WGS sequence"/>
</dbReference>
<dbReference type="Pfam" id="PF02518">
    <property type="entry name" value="HATPase_c"/>
    <property type="match status" value="1"/>
</dbReference>
<dbReference type="GO" id="GO:0005524">
    <property type="term" value="F:ATP binding"/>
    <property type="evidence" value="ECO:0007669"/>
    <property type="project" value="UniProtKB-KW"/>
</dbReference>
<keyword evidence="6" id="KW-1185">Reference proteome</keyword>
<dbReference type="InterPro" id="IPR003594">
    <property type="entry name" value="HATPase_dom"/>
</dbReference>
<protein>
    <recommendedName>
        <fullName evidence="2">histidine kinase</fullName>
        <ecNumber evidence="2">2.7.13.3</ecNumber>
    </recommendedName>
</protein>
<evidence type="ECO:0000313" key="5">
    <source>
        <dbReference type="EMBL" id="MDO3678987.1"/>
    </source>
</evidence>
<accession>A0ABT8VDC5</accession>
<comment type="caution">
    <text evidence="5">The sequence shown here is derived from an EMBL/GenBank/DDBJ whole genome shotgun (WGS) entry which is preliminary data.</text>
</comment>
<dbReference type="SUPFAM" id="SSF55874">
    <property type="entry name" value="ATPase domain of HSP90 chaperone/DNA topoisomerase II/histidine kinase"/>
    <property type="match status" value="1"/>
</dbReference>
<evidence type="ECO:0000259" key="4">
    <source>
        <dbReference type="Pfam" id="PF02518"/>
    </source>
</evidence>
<evidence type="ECO:0000256" key="2">
    <source>
        <dbReference type="ARBA" id="ARBA00012438"/>
    </source>
</evidence>
<evidence type="ECO:0000313" key="6">
    <source>
        <dbReference type="Proteomes" id="UP001168883"/>
    </source>
</evidence>
<keyword evidence="5" id="KW-0547">Nucleotide-binding</keyword>
<evidence type="ECO:0000256" key="3">
    <source>
        <dbReference type="ARBA" id="ARBA00023012"/>
    </source>
</evidence>
<proteinExistence type="predicted"/>
<evidence type="ECO:0000256" key="1">
    <source>
        <dbReference type="ARBA" id="ARBA00000085"/>
    </source>
</evidence>
<reference evidence="5" key="1">
    <citation type="submission" date="2023-07" db="EMBL/GenBank/DDBJ databases">
        <authorList>
            <person name="Aktuganov G."/>
            <person name="Boyko T."/>
            <person name="Delegan Y."/>
            <person name="Galimzianova N."/>
            <person name="Gilvanova E."/>
            <person name="Korobov V."/>
            <person name="Kuzmina L."/>
            <person name="Melentiev A."/>
            <person name="Milman P."/>
            <person name="Ryabova A."/>
            <person name="Stupak E."/>
            <person name="Yasakov T."/>
            <person name="Zharikova N."/>
            <person name="Zhurenko E."/>
        </authorList>
    </citation>
    <scope>NUCLEOTIDE SEQUENCE</scope>
    <source>
        <strain evidence="5">IB-739</strain>
    </source>
</reference>
<dbReference type="EC" id="2.7.13.3" evidence="2"/>
<keyword evidence="3" id="KW-0902">Two-component regulatory system</keyword>
<dbReference type="PANTHER" id="PTHR34220">
    <property type="entry name" value="SENSOR HISTIDINE KINASE YPDA"/>
    <property type="match status" value="1"/>
</dbReference>
<dbReference type="InterPro" id="IPR036890">
    <property type="entry name" value="HATPase_C_sf"/>
</dbReference>
<dbReference type="PANTHER" id="PTHR34220:SF7">
    <property type="entry name" value="SENSOR HISTIDINE KINASE YPDA"/>
    <property type="match status" value="1"/>
</dbReference>
<organism evidence="5 6">
    <name type="scientific">Paenibacillus ehimensis</name>
    <dbReference type="NCBI Taxonomy" id="79264"/>
    <lineage>
        <taxon>Bacteria</taxon>
        <taxon>Bacillati</taxon>
        <taxon>Bacillota</taxon>
        <taxon>Bacilli</taxon>
        <taxon>Bacillales</taxon>
        <taxon>Paenibacillaceae</taxon>
        <taxon>Paenibacillus</taxon>
    </lineage>
</organism>
<sequence length="97" mass="10659">MEQPANEWPGSLVWDGFIHVEVADDGKGMEPDKVKQLLNPVAKSRRGIGLSNTNRRLTQLYGQGLSIRSKPNEGTTVSFIIPDNMNKDLDLSPAAIL</sequence>
<feature type="domain" description="Histidine kinase/HSP90-like ATPase" evidence="4">
    <location>
        <begin position="15"/>
        <end position="83"/>
    </location>
</feature>
<dbReference type="InterPro" id="IPR050640">
    <property type="entry name" value="Bact_2-comp_sensor_kinase"/>
</dbReference>
<name>A0ABT8VDC5_9BACL</name>
<dbReference type="EMBL" id="JAUMKJ010000022">
    <property type="protein sequence ID" value="MDO3678987.1"/>
    <property type="molecule type" value="Genomic_DNA"/>
</dbReference>
<keyword evidence="5" id="KW-0067">ATP-binding</keyword>
<dbReference type="InterPro" id="IPR004358">
    <property type="entry name" value="Sig_transdc_His_kin-like_C"/>
</dbReference>
<dbReference type="RefSeq" id="WP_246062791.1">
    <property type="nucleotide sequence ID" value="NZ_JAUMKJ010000022.1"/>
</dbReference>
<dbReference type="PRINTS" id="PR00344">
    <property type="entry name" value="BCTRLSENSOR"/>
</dbReference>
<gene>
    <name evidence="5" type="ORF">Q3C12_18425</name>
</gene>